<dbReference type="InterPro" id="IPR002767">
    <property type="entry name" value="Thiamine_BP"/>
</dbReference>
<dbReference type="InterPro" id="IPR051614">
    <property type="entry name" value="UPF0045_domain"/>
</dbReference>
<keyword evidence="4" id="KW-1185">Reference proteome</keyword>
<dbReference type="RefSeq" id="WP_272135438.1">
    <property type="nucleotide sequence ID" value="NZ_JAQLOI010000001.1"/>
</dbReference>
<dbReference type="Gene3D" id="3.30.70.930">
    <property type="match status" value="1"/>
</dbReference>
<reference evidence="3 4" key="1">
    <citation type="submission" date="2023-01" db="EMBL/GenBank/DDBJ databases">
        <title>Vibrio sp. KJ40-1 sp.nov, isolated from marine algae.</title>
        <authorList>
            <person name="Butt M."/>
            <person name="Kim J.M.J."/>
            <person name="Jeon C.O.C."/>
        </authorList>
    </citation>
    <scope>NUCLEOTIDE SEQUENCE [LARGE SCALE GENOMIC DNA]</scope>
    <source>
        <strain evidence="3 4">KJ40-1</strain>
    </source>
</reference>
<dbReference type="Proteomes" id="UP001210678">
    <property type="component" value="Unassembled WGS sequence"/>
</dbReference>
<feature type="domain" description="Thiamine-binding protein" evidence="2">
    <location>
        <begin position="13"/>
        <end position="91"/>
    </location>
</feature>
<dbReference type="PANTHER" id="PTHR33777:SF1">
    <property type="entry name" value="UPF0045 PROTEIN ECM15"/>
    <property type="match status" value="1"/>
</dbReference>
<name>A0ABT4YQG2_9VIBR</name>
<evidence type="ECO:0000313" key="4">
    <source>
        <dbReference type="Proteomes" id="UP001210678"/>
    </source>
</evidence>
<evidence type="ECO:0000259" key="2">
    <source>
        <dbReference type="Pfam" id="PF01910"/>
    </source>
</evidence>
<dbReference type="Pfam" id="PF01910">
    <property type="entry name" value="Thiamine_BP"/>
    <property type="match status" value="1"/>
</dbReference>
<comment type="similarity">
    <text evidence="1">Belongs to the UPF0045 family.</text>
</comment>
<gene>
    <name evidence="3" type="ORF">PGX00_09035</name>
</gene>
<dbReference type="InterPro" id="IPR029756">
    <property type="entry name" value="MTH1187/YkoF-like"/>
</dbReference>
<organism evidence="3 4">
    <name type="scientific">Vibrio algarum</name>
    <dbReference type="NCBI Taxonomy" id="3020714"/>
    <lineage>
        <taxon>Bacteria</taxon>
        <taxon>Pseudomonadati</taxon>
        <taxon>Pseudomonadota</taxon>
        <taxon>Gammaproteobacteria</taxon>
        <taxon>Vibrionales</taxon>
        <taxon>Vibrionaceae</taxon>
        <taxon>Vibrio</taxon>
    </lineage>
</organism>
<evidence type="ECO:0000256" key="1">
    <source>
        <dbReference type="ARBA" id="ARBA00010272"/>
    </source>
</evidence>
<accession>A0ABT4YQG2</accession>
<proteinExistence type="inferred from homology"/>
<dbReference type="SUPFAM" id="SSF89957">
    <property type="entry name" value="MTH1187/YkoF-like"/>
    <property type="match status" value="1"/>
</dbReference>
<protein>
    <submittedName>
        <fullName evidence="3">Thiamine-binding protein</fullName>
    </submittedName>
</protein>
<sequence length="113" mass="12572">MQTKNPVLKDVYVAFQVIPRLKEGNNFEVVDKAIEVVKAANVPYQVGAMETTMKGELNHLLDIVKDAQQACYDAGALEVITNIKIHSKTESVTDTFCTYDRGVTPANHMFVNK</sequence>
<evidence type="ECO:0000313" key="3">
    <source>
        <dbReference type="EMBL" id="MDB1123792.1"/>
    </source>
</evidence>
<dbReference type="EMBL" id="JAQLOI010000001">
    <property type="protein sequence ID" value="MDB1123792.1"/>
    <property type="molecule type" value="Genomic_DNA"/>
</dbReference>
<dbReference type="PANTHER" id="PTHR33777">
    <property type="entry name" value="UPF0045 PROTEIN ECM15"/>
    <property type="match status" value="1"/>
</dbReference>
<comment type="caution">
    <text evidence="3">The sequence shown here is derived from an EMBL/GenBank/DDBJ whole genome shotgun (WGS) entry which is preliminary data.</text>
</comment>